<proteinExistence type="inferred from homology"/>
<dbReference type="AlphaFoldDB" id="A0A8J2YWA8"/>
<evidence type="ECO:0000256" key="1">
    <source>
        <dbReference type="ARBA" id="ARBA00000822"/>
    </source>
</evidence>
<dbReference type="GO" id="GO:0005975">
    <property type="term" value="P:carbohydrate metabolic process"/>
    <property type="evidence" value="ECO:0007669"/>
    <property type="project" value="InterPro"/>
</dbReference>
<dbReference type="InterPro" id="IPR001579">
    <property type="entry name" value="Glyco_hydro_18_chit_AS"/>
</dbReference>
<evidence type="ECO:0000259" key="9">
    <source>
        <dbReference type="PROSITE" id="PS51910"/>
    </source>
</evidence>
<dbReference type="SUPFAM" id="SSF51445">
    <property type="entry name" value="(Trans)glycosidases"/>
    <property type="match status" value="1"/>
</dbReference>
<comment type="catalytic activity">
    <reaction evidence="1">
        <text>Random endo-hydrolysis of N-acetyl-beta-D-glucosaminide (1-&gt;4)-beta-linkages in chitin and chitodextrins.</text>
        <dbReference type="EC" id="3.2.1.14"/>
    </reaction>
</comment>
<feature type="signal peptide" evidence="8">
    <location>
        <begin position="1"/>
        <end position="23"/>
    </location>
</feature>
<evidence type="ECO:0000256" key="2">
    <source>
        <dbReference type="ARBA" id="ARBA00012729"/>
    </source>
</evidence>
<keyword evidence="8" id="KW-0732">Signal</keyword>
<gene>
    <name evidence="10" type="ORF">GCM10011611_37470</name>
</gene>
<evidence type="ECO:0000256" key="4">
    <source>
        <dbReference type="ARBA" id="ARBA00023024"/>
    </source>
</evidence>
<dbReference type="GO" id="GO:0008843">
    <property type="term" value="F:endochitinase activity"/>
    <property type="evidence" value="ECO:0007669"/>
    <property type="project" value="UniProtKB-EC"/>
</dbReference>
<name>A0A8J2YWA8_9PROT</name>
<comment type="similarity">
    <text evidence="7">Belongs to the glycosyl hydrolase 18 family.</text>
</comment>
<dbReference type="InterPro" id="IPR050314">
    <property type="entry name" value="Glycosyl_Hydrlase_18"/>
</dbReference>
<dbReference type="SMART" id="SM00636">
    <property type="entry name" value="Glyco_18"/>
    <property type="match status" value="1"/>
</dbReference>
<dbReference type="RefSeq" id="WP_189048504.1">
    <property type="nucleotide sequence ID" value="NZ_BMJQ01000009.1"/>
</dbReference>
<dbReference type="InterPro" id="IPR011583">
    <property type="entry name" value="Chitinase_II/V-like_cat"/>
</dbReference>
<dbReference type="EMBL" id="BMJQ01000009">
    <property type="protein sequence ID" value="GGF27960.1"/>
    <property type="molecule type" value="Genomic_DNA"/>
</dbReference>
<evidence type="ECO:0000256" key="5">
    <source>
        <dbReference type="ARBA" id="ARBA00023295"/>
    </source>
</evidence>
<dbReference type="InterPro" id="IPR029070">
    <property type="entry name" value="Chitinase_insertion_sf"/>
</dbReference>
<dbReference type="Proteomes" id="UP000646365">
    <property type="component" value="Unassembled WGS sequence"/>
</dbReference>
<feature type="chain" id="PRO_5035205786" description="chitinase" evidence="8">
    <location>
        <begin position="24"/>
        <end position="411"/>
    </location>
</feature>
<comment type="caution">
    <text evidence="10">The sequence shown here is derived from an EMBL/GenBank/DDBJ whole genome shotgun (WGS) entry which is preliminary data.</text>
</comment>
<protein>
    <recommendedName>
        <fullName evidence="2">chitinase</fullName>
        <ecNumber evidence="2">3.2.1.14</ecNumber>
    </recommendedName>
</protein>
<keyword evidence="5 6" id="KW-0326">Glycosidase</keyword>
<reference evidence="10" key="1">
    <citation type="journal article" date="2014" name="Int. J. Syst. Evol. Microbiol.">
        <title>Complete genome sequence of Corynebacterium casei LMG S-19264T (=DSM 44701T), isolated from a smear-ripened cheese.</title>
        <authorList>
            <consortium name="US DOE Joint Genome Institute (JGI-PGF)"/>
            <person name="Walter F."/>
            <person name="Albersmeier A."/>
            <person name="Kalinowski J."/>
            <person name="Ruckert C."/>
        </authorList>
    </citation>
    <scope>NUCLEOTIDE SEQUENCE</scope>
    <source>
        <strain evidence="10">CGMCC 1.15725</strain>
    </source>
</reference>
<evidence type="ECO:0000256" key="6">
    <source>
        <dbReference type="RuleBase" id="RU000489"/>
    </source>
</evidence>
<evidence type="ECO:0000256" key="7">
    <source>
        <dbReference type="RuleBase" id="RU004453"/>
    </source>
</evidence>
<evidence type="ECO:0000313" key="11">
    <source>
        <dbReference type="Proteomes" id="UP000646365"/>
    </source>
</evidence>
<dbReference type="Gene3D" id="3.20.20.80">
    <property type="entry name" value="Glycosidases"/>
    <property type="match status" value="1"/>
</dbReference>
<evidence type="ECO:0000256" key="8">
    <source>
        <dbReference type="SAM" id="SignalP"/>
    </source>
</evidence>
<reference evidence="10" key="2">
    <citation type="submission" date="2020-09" db="EMBL/GenBank/DDBJ databases">
        <authorList>
            <person name="Sun Q."/>
            <person name="Zhou Y."/>
        </authorList>
    </citation>
    <scope>NUCLEOTIDE SEQUENCE</scope>
    <source>
        <strain evidence="10">CGMCC 1.15725</strain>
    </source>
</reference>
<evidence type="ECO:0000313" key="10">
    <source>
        <dbReference type="EMBL" id="GGF27960.1"/>
    </source>
</evidence>
<keyword evidence="11" id="KW-1185">Reference proteome</keyword>
<dbReference type="PANTHER" id="PTHR11177">
    <property type="entry name" value="CHITINASE"/>
    <property type="match status" value="1"/>
</dbReference>
<dbReference type="InterPro" id="IPR017853">
    <property type="entry name" value="GH"/>
</dbReference>
<evidence type="ECO:0000256" key="3">
    <source>
        <dbReference type="ARBA" id="ARBA00022801"/>
    </source>
</evidence>
<dbReference type="InterPro" id="IPR001223">
    <property type="entry name" value="Glyco_hydro18_cat"/>
</dbReference>
<dbReference type="PROSITE" id="PS51910">
    <property type="entry name" value="GH18_2"/>
    <property type="match status" value="1"/>
</dbReference>
<dbReference type="Gene3D" id="3.10.50.10">
    <property type="match status" value="1"/>
</dbReference>
<dbReference type="PROSITE" id="PS01095">
    <property type="entry name" value="GH18_1"/>
    <property type="match status" value="1"/>
</dbReference>
<dbReference type="EC" id="3.2.1.14" evidence="2"/>
<dbReference type="GO" id="GO:0006032">
    <property type="term" value="P:chitin catabolic process"/>
    <property type="evidence" value="ECO:0007669"/>
    <property type="project" value="UniProtKB-KW"/>
</dbReference>
<dbReference type="GO" id="GO:0008061">
    <property type="term" value="F:chitin binding"/>
    <property type="evidence" value="ECO:0007669"/>
    <property type="project" value="InterPro"/>
</dbReference>
<sequence>MALTRKFGLTLGAWCAAATLAQAEPDRLFSGHVRPFAETSGKVVAFYLDGDAIARGYRVSPVQARDLTHLVYAFLAICGPDAPTDAAEACRSRQDFEVAAPGDDTALARYFARIKATAPRLKLLASIGGAMGSKPFFALTRSPAGQQRFVASAVAFLATHPMFDGLDIDWEFPTDSSPVPGEAQLGRPEDGQAYATLLHDLRLGLDRLGGSRRHYLLTSAIGTAGARTAAIDYRDAARDTDLFFAMTYDYYGPWADLAGHHAPVADPQDPAVGPVGLAPLLAAGIPPGKLVRGVAAYGRGWQVGPTGRLDGRYNGVDGSTEYRELAKQAIGAAGRGIGGFRVEYDRALEAFALWNPESRVYIGYDDPRAVVVKGHNAVKDGLAGLFAWELSGDNGDLLNAMNIGVGNRPLR</sequence>
<dbReference type="PANTHER" id="PTHR11177:SF317">
    <property type="entry name" value="CHITINASE 12-RELATED"/>
    <property type="match status" value="1"/>
</dbReference>
<keyword evidence="4" id="KW-0119">Carbohydrate metabolism</keyword>
<organism evidence="10 11">
    <name type="scientific">Aliidongia dinghuensis</name>
    <dbReference type="NCBI Taxonomy" id="1867774"/>
    <lineage>
        <taxon>Bacteria</taxon>
        <taxon>Pseudomonadati</taxon>
        <taxon>Pseudomonadota</taxon>
        <taxon>Alphaproteobacteria</taxon>
        <taxon>Rhodospirillales</taxon>
        <taxon>Dongiaceae</taxon>
        <taxon>Aliidongia</taxon>
    </lineage>
</organism>
<feature type="domain" description="GH18" evidence="9">
    <location>
        <begin position="41"/>
        <end position="408"/>
    </location>
</feature>
<keyword evidence="3 6" id="KW-0378">Hydrolase</keyword>
<keyword evidence="4" id="KW-0146">Chitin degradation</keyword>
<accession>A0A8J2YWA8</accession>
<keyword evidence="4" id="KW-0624">Polysaccharide degradation</keyword>
<dbReference type="Pfam" id="PF00704">
    <property type="entry name" value="Glyco_hydro_18"/>
    <property type="match status" value="1"/>
</dbReference>